<dbReference type="AlphaFoldDB" id="W4V3M9"/>
<protein>
    <submittedName>
        <fullName evidence="2">LSU ribosomal protein L9p</fullName>
    </submittedName>
</protein>
<sequence>MNIMQSKKEAEKNKKERELAQAKELAEKLKNIVVTLKLKPEKTESFLAQ</sequence>
<keyword evidence="3" id="KW-1185">Reference proteome</keyword>
<evidence type="ECO:0000256" key="1">
    <source>
        <dbReference type="SAM" id="Coils"/>
    </source>
</evidence>
<dbReference type="Proteomes" id="UP000019109">
    <property type="component" value="Unassembled WGS sequence"/>
</dbReference>
<keyword evidence="2" id="KW-0689">Ribosomal protein</keyword>
<dbReference type="EMBL" id="BAVR01000010">
    <property type="protein sequence ID" value="GAE87752.1"/>
    <property type="molecule type" value="Genomic_DNA"/>
</dbReference>
<gene>
    <name evidence="2" type="ORF">JCM21531_1148</name>
</gene>
<evidence type="ECO:0000313" key="2">
    <source>
        <dbReference type="EMBL" id="GAE87752.1"/>
    </source>
</evidence>
<name>W4V3M9_9FIRM</name>
<keyword evidence="1" id="KW-0175">Coiled coil</keyword>
<feature type="coiled-coil region" evidence="1">
    <location>
        <begin position="3"/>
        <end position="39"/>
    </location>
</feature>
<accession>W4V3M9</accession>
<organism evidence="2 3">
    <name type="scientific">Acetivibrio straminisolvens JCM 21531</name>
    <dbReference type="NCBI Taxonomy" id="1294263"/>
    <lineage>
        <taxon>Bacteria</taxon>
        <taxon>Bacillati</taxon>
        <taxon>Bacillota</taxon>
        <taxon>Clostridia</taxon>
        <taxon>Eubacteriales</taxon>
        <taxon>Oscillospiraceae</taxon>
        <taxon>Acetivibrio</taxon>
    </lineage>
</organism>
<comment type="caution">
    <text evidence="2">The sequence shown here is derived from an EMBL/GenBank/DDBJ whole genome shotgun (WGS) entry which is preliminary data.</text>
</comment>
<dbReference type="STRING" id="1294263.JCM21531_1148"/>
<dbReference type="GO" id="GO:0005840">
    <property type="term" value="C:ribosome"/>
    <property type="evidence" value="ECO:0007669"/>
    <property type="project" value="UniProtKB-KW"/>
</dbReference>
<proteinExistence type="predicted"/>
<reference evidence="2" key="1">
    <citation type="journal article" date="2014" name="Genome Announc.">
        <title>Draft Genome Sequence of Clostridium straminisolvens Strain JCM 21531T, Isolated from a Cellulose-Degrading Bacterial Community.</title>
        <authorList>
            <person name="Yuki M."/>
            <person name="Oshima K."/>
            <person name="Suda W."/>
            <person name="Sakamoto M."/>
            <person name="Kitamura K."/>
            <person name="Iida T."/>
            <person name="Hattori M."/>
            <person name="Ohkuma M."/>
        </authorList>
    </citation>
    <scope>NUCLEOTIDE SEQUENCE [LARGE SCALE GENOMIC DNA]</scope>
    <source>
        <strain evidence="2">JCM 21531</strain>
    </source>
</reference>
<evidence type="ECO:0000313" key="3">
    <source>
        <dbReference type="Proteomes" id="UP000019109"/>
    </source>
</evidence>
<keyword evidence="2" id="KW-0687">Ribonucleoprotein</keyword>